<sequence>MLFRTVLLLTLCMSTGMSATLGFYLAQAKEEEAPTVETVTHGIVEAAPVSTAEEHVVPADPKEDDPPGDEEHVAPSDPKEDDPPAEEEHVAPSDPQADDPPANEEDVALADPKEEDPFAAEEPEANTIVGDNQVADILEVDNVAAGEPEVVVPVAEEPETRSDDAAGDTPALEDLTEAEAVTQEQPEAEEDNNIKPVQTEQFQDEPEAAEEEDNSWSFYSIRNSFQSMHGYYNSLVELVGGRDGVCQYRCKYGEIPKPRPGYQLPEPNGCSSSLVGFQVNDALDMGIPAMTNCCDMLDMCYDTCGVSKNDCDSEFRLCVHGICSDLRKSLGFVSKVKACESMADALHSTVGTLGCRPYMNSQRAACVCEGEERDEL</sequence>
<dbReference type="SUPFAM" id="SSF48619">
    <property type="entry name" value="Phospholipase A2, PLA2"/>
    <property type="match status" value="1"/>
</dbReference>
<dbReference type="Gene3D" id="1.20.90.10">
    <property type="entry name" value="Phospholipase A2 domain"/>
    <property type="match status" value="1"/>
</dbReference>
<dbReference type="Pfam" id="PF06951">
    <property type="entry name" value="PLA2G12"/>
    <property type="match status" value="1"/>
</dbReference>
<feature type="region of interest" description="Disordered" evidence="1">
    <location>
        <begin position="180"/>
        <end position="215"/>
    </location>
</feature>
<dbReference type="GO" id="GO:0005576">
    <property type="term" value="C:extracellular region"/>
    <property type="evidence" value="ECO:0007669"/>
    <property type="project" value="InterPro"/>
</dbReference>
<dbReference type="GO" id="GO:0005509">
    <property type="term" value="F:calcium ion binding"/>
    <property type="evidence" value="ECO:0007669"/>
    <property type="project" value="InterPro"/>
</dbReference>
<name>A0A6P8TN99_GYMAC</name>
<accession>A0A6P8TN99</accession>
<dbReference type="PANTHER" id="PTHR12824:SF2">
    <property type="entry name" value="GROUP XIIB SECRETORY PHOSPHOLIPASE A2-LIKE PROTEIN"/>
    <property type="match status" value="1"/>
</dbReference>
<dbReference type="InterPro" id="IPR010711">
    <property type="entry name" value="PLA2G12"/>
</dbReference>
<dbReference type="RefSeq" id="XP_034065636.1">
    <property type="nucleotide sequence ID" value="XM_034209745.1"/>
</dbReference>
<dbReference type="GeneID" id="117542199"/>
<dbReference type="GO" id="GO:0004623">
    <property type="term" value="F:phospholipase A2 activity"/>
    <property type="evidence" value="ECO:0007669"/>
    <property type="project" value="InterPro"/>
</dbReference>
<evidence type="ECO:0000256" key="1">
    <source>
        <dbReference type="SAM" id="MobiDB-lite"/>
    </source>
</evidence>
<dbReference type="GO" id="GO:0042632">
    <property type="term" value="P:cholesterol homeostasis"/>
    <property type="evidence" value="ECO:0007669"/>
    <property type="project" value="TreeGrafter"/>
</dbReference>
<evidence type="ECO:0000256" key="2">
    <source>
        <dbReference type="SAM" id="SignalP"/>
    </source>
</evidence>
<dbReference type="GO" id="GO:0006644">
    <property type="term" value="P:phospholipid metabolic process"/>
    <property type="evidence" value="ECO:0007669"/>
    <property type="project" value="InterPro"/>
</dbReference>
<dbReference type="Proteomes" id="UP000515161">
    <property type="component" value="Unplaced"/>
</dbReference>
<evidence type="ECO:0000313" key="4">
    <source>
        <dbReference type="RefSeq" id="XP_034065636.1"/>
    </source>
</evidence>
<feature type="chain" id="PRO_5027970477" evidence="2">
    <location>
        <begin position="20"/>
        <end position="376"/>
    </location>
</feature>
<dbReference type="AlphaFoldDB" id="A0A6P8TN99"/>
<dbReference type="CTD" id="84647"/>
<dbReference type="GO" id="GO:0070328">
    <property type="term" value="P:triglyceride homeostasis"/>
    <property type="evidence" value="ECO:0007669"/>
    <property type="project" value="TreeGrafter"/>
</dbReference>
<dbReference type="InterPro" id="IPR036444">
    <property type="entry name" value="PLipase_A2_dom_sf"/>
</dbReference>
<dbReference type="PANTHER" id="PTHR12824">
    <property type="entry name" value="GROUP XII SECRETORY PHOSPHOLIPASE A2 FAMILY MEMBER"/>
    <property type="match status" value="1"/>
</dbReference>
<keyword evidence="2" id="KW-0732">Signal</keyword>
<organism evidence="3 4">
    <name type="scientific">Gymnodraco acuticeps</name>
    <name type="common">Antarctic dragonfish</name>
    <dbReference type="NCBI Taxonomy" id="8218"/>
    <lineage>
        <taxon>Eukaryota</taxon>
        <taxon>Metazoa</taxon>
        <taxon>Chordata</taxon>
        <taxon>Craniata</taxon>
        <taxon>Vertebrata</taxon>
        <taxon>Euteleostomi</taxon>
        <taxon>Actinopterygii</taxon>
        <taxon>Neopterygii</taxon>
        <taxon>Teleostei</taxon>
        <taxon>Neoteleostei</taxon>
        <taxon>Acanthomorphata</taxon>
        <taxon>Eupercaria</taxon>
        <taxon>Perciformes</taxon>
        <taxon>Notothenioidei</taxon>
        <taxon>Bathydraconidae</taxon>
        <taxon>Gymnodraco</taxon>
    </lineage>
</organism>
<dbReference type="GO" id="GO:0050482">
    <property type="term" value="P:arachidonate secretion"/>
    <property type="evidence" value="ECO:0007669"/>
    <property type="project" value="InterPro"/>
</dbReference>
<protein>
    <submittedName>
        <fullName evidence="4">Group XIIB secretory phospholipase A2-like protein isoform X1</fullName>
    </submittedName>
</protein>
<dbReference type="GO" id="GO:0016042">
    <property type="term" value="P:lipid catabolic process"/>
    <property type="evidence" value="ECO:0007669"/>
    <property type="project" value="InterPro"/>
</dbReference>
<reference evidence="4" key="1">
    <citation type="submission" date="2025-08" db="UniProtKB">
        <authorList>
            <consortium name="RefSeq"/>
        </authorList>
    </citation>
    <scope>IDENTIFICATION</scope>
</reference>
<dbReference type="KEGG" id="gacu:117542199"/>
<feature type="compositionally biased region" description="Acidic residues" evidence="1">
    <location>
        <begin position="202"/>
        <end position="214"/>
    </location>
</feature>
<feature type="signal peptide" evidence="2">
    <location>
        <begin position="1"/>
        <end position="19"/>
    </location>
</feature>
<keyword evidence="3" id="KW-1185">Reference proteome</keyword>
<dbReference type="OrthoDB" id="3935740at2759"/>
<evidence type="ECO:0000313" key="3">
    <source>
        <dbReference type="Proteomes" id="UP000515161"/>
    </source>
</evidence>
<dbReference type="InParanoid" id="A0A6P8TN99"/>
<feature type="region of interest" description="Disordered" evidence="1">
    <location>
        <begin position="48"/>
        <end position="106"/>
    </location>
</feature>
<proteinExistence type="predicted"/>
<gene>
    <name evidence="4" type="primary">pla2g12b</name>
</gene>
<feature type="compositionally biased region" description="Basic and acidic residues" evidence="1">
    <location>
        <begin position="52"/>
        <end position="91"/>
    </location>
</feature>